<protein>
    <submittedName>
        <fullName evidence="1">ATP-dependent DNA helicase</fullName>
    </submittedName>
</protein>
<dbReference type="EMBL" id="VUJU01006328">
    <property type="protein sequence ID" value="KAF0748832.1"/>
    <property type="molecule type" value="Genomic_DNA"/>
</dbReference>
<keyword evidence="1" id="KW-0378">Hydrolase</keyword>
<keyword evidence="1" id="KW-0547">Nucleotide-binding</keyword>
<evidence type="ECO:0000313" key="1">
    <source>
        <dbReference type="EMBL" id="KAF0748832.1"/>
    </source>
</evidence>
<keyword evidence="2" id="KW-1185">Reference proteome</keyword>
<keyword evidence="1" id="KW-0067">ATP-binding</keyword>
<gene>
    <name evidence="1" type="ORF">FWK35_00026271</name>
</gene>
<evidence type="ECO:0000313" key="2">
    <source>
        <dbReference type="Proteomes" id="UP000478052"/>
    </source>
</evidence>
<dbReference type="OrthoDB" id="8040188at2759"/>
<organism evidence="1 2">
    <name type="scientific">Aphis craccivora</name>
    <name type="common">Cowpea aphid</name>
    <dbReference type="NCBI Taxonomy" id="307492"/>
    <lineage>
        <taxon>Eukaryota</taxon>
        <taxon>Metazoa</taxon>
        <taxon>Ecdysozoa</taxon>
        <taxon>Arthropoda</taxon>
        <taxon>Hexapoda</taxon>
        <taxon>Insecta</taxon>
        <taxon>Pterygota</taxon>
        <taxon>Neoptera</taxon>
        <taxon>Paraneoptera</taxon>
        <taxon>Hemiptera</taxon>
        <taxon>Sternorrhyncha</taxon>
        <taxon>Aphidomorpha</taxon>
        <taxon>Aphidoidea</taxon>
        <taxon>Aphididae</taxon>
        <taxon>Aphidini</taxon>
        <taxon>Aphis</taxon>
        <taxon>Aphis</taxon>
    </lineage>
</organism>
<reference evidence="1 2" key="1">
    <citation type="submission" date="2019-08" db="EMBL/GenBank/DDBJ databases">
        <title>Whole genome of Aphis craccivora.</title>
        <authorList>
            <person name="Voronova N.V."/>
            <person name="Shulinski R.S."/>
            <person name="Bandarenka Y.V."/>
            <person name="Zhorov D.G."/>
            <person name="Warner D."/>
        </authorList>
    </citation>
    <scope>NUCLEOTIDE SEQUENCE [LARGE SCALE GENOMIC DNA]</scope>
    <source>
        <strain evidence="1">180601</strain>
        <tissue evidence="1">Whole Body</tissue>
    </source>
</reference>
<dbReference type="Proteomes" id="UP000478052">
    <property type="component" value="Unassembled WGS sequence"/>
</dbReference>
<comment type="caution">
    <text evidence="1">The sequence shown here is derived from an EMBL/GenBank/DDBJ whole genome shotgun (WGS) entry which is preliminary data.</text>
</comment>
<dbReference type="AlphaFoldDB" id="A0A6G0Y3S6"/>
<accession>A0A6G0Y3S6</accession>
<sequence>MDKECPHFHALKFKNEPAGMCCASGKVQLPEIETPPEPGNYLYGKTTFAGTSEPWDTSLGQKGIVTKISGESTFMAI</sequence>
<proteinExistence type="predicted"/>
<name>A0A6G0Y3S6_APHCR</name>
<dbReference type="GO" id="GO:0004386">
    <property type="term" value="F:helicase activity"/>
    <property type="evidence" value="ECO:0007669"/>
    <property type="project" value="UniProtKB-KW"/>
</dbReference>
<keyword evidence="1" id="KW-0347">Helicase</keyword>